<gene>
    <name evidence="1" type="ORF">GCM10011386_01400</name>
</gene>
<accession>A0ABQ1KX95</accession>
<dbReference type="Proteomes" id="UP000597338">
    <property type="component" value="Unassembled WGS sequence"/>
</dbReference>
<protein>
    <recommendedName>
        <fullName evidence="3">Alpha-L-rhamnosidase six-hairpin glycosidase domain-containing protein</fullName>
    </recommendedName>
</protein>
<evidence type="ECO:0000313" key="2">
    <source>
        <dbReference type="Proteomes" id="UP000597338"/>
    </source>
</evidence>
<proteinExistence type="predicted"/>
<reference evidence="2" key="1">
    <citation type="journal article" date="2019" name="Int. J. Syst. Evol. Microbiol.">
        <title>The Global Catalogue of Microorganisms (GCM) 10K type strain sequencing project: providing services to taxonomists for standard genome sequencing and annotation.</title>
        <authorList>
            <consortium name="The Broad Institute Genomics Platform"/>
            <consortium name="The Broad Institute Genome Sequencing Center for Infectious Disease"/>
            <person name="Wu L."/>
            <person name="Ma J."/>
        </authorList>
    </citation>
    <scope>NUCLEOTIDE SEQUENCE [LARGE SCALE GENOMIC DNA]</scope>
    <source>
        <strain evidence="2">CGMCC 1.15342</strain>
    </source>
</reference>
<evidence type="ECO:0008006" key="3">
    <source>
        <dbReference type="Google" id="ProtNLM"/>
    </source>
</evidence>
<comment type="caution">
    <text evidence="1">The sequence shown here is derived from an EMBL/GenBank/DDBJ whole genome shotgun (WGS) entry which is preliminary data.</text>
</comment>
<organism evidence="1 2">
    <name type="scientific">Parapedobacter defluvii</name>
    <dbReference type="NCBI Taxonomy" id="2045106"/>
    <lineage>
        <taxon>Bacteria</taxon>
        <taxon>Pseudomonadati</taxon>
        <taxon>Bacteroidota</taxon>
        <taxon>Sphingobacteriia</taxon>
        <taxon>Sphingobacteriales</taxon>
        <taxon>Sphingobacteriaceae</taxon>
        <taxon>Parapedobacter</taxon>
    </lineage>
</organism>
<keyword evidence="2" id="KW-1185">Reference proteome</keyword>
<dbReference type="SUPFAM" id="SSF48208">
    <property type="entry name" value="Six-hairpin glycosidases"/>
    <property type="match status" value="1"/>
</dbReference>
<name>A0ABQ1KX95_9SPHI</name>
<dbReference type="EMBL" id="BMIK01000001">
    <property type="protein sequence ID" value="GGC13456.1"/>
    <property type="molecule type" value="Genomic_DNA"/>
</dbReference>
<evidence type="ECO:0000313" key="1">
    <source>
        <dbReference type="EMBL" id="GGC13456.1"/>
    </source>
</evidence>
<dbReference type="InterPro" id="IPR008928">
    <property type="entry name" value="6-hairpin_glycosidase_sf"/>
</dbReference>
<sequence>MLVSFSVVQAQELFFYGETQNDLYKLLIKEGYKVRHFNDPEKAVRAAGKNDPVFLIAKNYPELDPQMHVSADLLKTIKRKKLRAYIEYPSVYEGLDIQGPPIETRLERGVVTTDGLAPVLPRMGLLGLHNSYVLPVEIPDPLIVLAKVVGYDKAEYGLTDTKVYPALFKKDGILISTTGLTNFQKGRYGPARSVKAVWEYILSDRFGGPAVRLGDWPQDVKPAFPKDGALPNDARLESIKKGAEWYKKGNFFLHASWKDNWLKYQGDGTMPVGPPLSPNLAQGDGSMGILEGHTSTINYDGSQQYRYWMRADVQGEASMALAAAGQLLGNQEFKNKSTNLLDFVFHTSNLRAAEKDNPASPSYGMIGWAVTHPGSFYADDNARTLLGAIAASSYLETDKWDKEIAEGILANFRLTGKKGFQGERLEEVAILQEGWKAYADRDFVHISPHFESWMWACYLWLYDKTGYKPLFEKTKEAIRITMEAYPQDWLWGSSMQMQRARMILPLAWLVRVEDTQEHRQWLDQLVTEITKYQDECGAIREEIGGDKGRKFRALNSNSDYGLDEGSLIFRNGETASCLLYTCNFALFGLAEAAAATQDEKYINAVNKLSDFMTRVQVTSSVHPDLDGAWFRGFDYTRWDYWASNSDIGWGTWCTLTGWIQSWIVTTQIQLETGKSFWDLTKTSAIAGDAEKAVENMLD</sequence>